<dbReference type="SMART" id="SM00355">
    <property type="entry name" value="ZnF_C2H2"/>
    <property type="match status" value="2"/>
</dbReference>
<dbReference type="InterPro" id="IPR013087">
    <property type="entry name" value="Znf_C2H2_type"/>
</dbReference>
<organism evidence="3 4">
    <name type="scientific">Cotesia glomerata</name>
    <name type="common">Lepidopteran parasitic wasp</name>
    <name type="synonym">Apanteles glomeratus</name>
    <dbReference type="NCBI Taxonomy" id="32391"/>
    <lineage>
        <taxon>Eukaryota</taxon>
        <taxon>Metazoa</taxon>
        <taxon>Ecdysozoa</taxon>
        <taxon>Arthropoda</taxon>
        <taxon>Hexapoda</taxon>
        <taxon>Insecta</taxon>
        <taxon>Pterygota</taxon>
        <taxon>Neoptera</taxon>
        <taxon>Endopterygota</taxon>
        <taxon>Hymenoptera</taxon>
        <taxon>Apocrita</taxon>
        <taxon>Ichneumonoidea</taxon>
        <taxon>Braconidae</taxon>
        <taxon>Microgastrinae</taxon>
        <taxon>Cotesia</taxon>
    </lineage>
</organism>
<proteinExistence type="predicted"/>
<gene>
    <name evidence="3" type="ORF">KQX54_021663</name>
</gene>
<protein>
    <recommendedName>
        <fullName evidence="2">C2H2-type domain-containing protein</fullName>
    </recommendedName>
</protein>
<dbReference type="PROSITE" id="PS00028">
    <property type="entry name" value="ZINC_FINGER_C2H2_1"/>
    <property type="match status" value="2"/>
</dbReference>
<dbReference type="EMBL" id="JAHXZJ010000001">
    <property type="protein sequence ID" value="KAH0568964.1"/>
    <property type="molecule type" value="Genomic_DNA"/>
</dbReference>
<keyword evidence="1" id="KW-0863">Zinc-finger</keyword>
<dbReference type="SUPFAM" id="SSF57667">
    <property type="entry name" value="beta-beta-alpha zinc fingers"/>
    <property type="match status" value="1"/>
</dbReference>
<keyword evidence="1" id="KW-0862">Zinc</keyword>
<dbReference type="GO" id="GO:0008270">
    <property type="term" value="F:zinc ion binding"/>
    <property type="evidence" value="ECO:0007669"/>
    <property type="project" value="UniProtKB-KW"/>
</dbReference>
<dbReference type="Gene3D" id="3.30.160.60">
    <property type="entry name" value="Classic Zinc Finger"/>
    <property type="match status" value="1"/>
</dbReference>
<evidence type="ECO:0000313" key="3">
    <source>
        <dbReference type="EMBL" id="KAH0568964.1"/>
    </source>
</evidence>
<dbReference type="Pfam" id="PF13894">
    <property type="entry name" value="zf-C2H2_4"/>
    <property type="match status" value="1"/>
</dbReference>
<dbReference type="AlphaFoldDB" id="A0AAV7J8X5"/>
<dbReference type="PROSITE" id="PS50157">
    <property type="entry name" value="ZINC_FINGER_C2H2_2"/>
    <property type="match status" value="1"/>
</dbReference>
<comment type="caution">
    <text evidence="3">The sequence shown here is derived from an EMBL/GenBank/DDBJ whole genome shotgun (WGS) entry which is preliminary data.</text>
</comment>
<evidence type="ECO:0000259" key="2">
    <source>
        <dbReference type="PROSITE" id="PS50157"/>
    </source>
</evidence>
<keyword evidence="4" id="KW-1185">Reference proteome</keyword>
<evidence type="ECO:0000313" key="4">
    <source>
        <dbReference type="Proteomes" id="UP000826195"/>
    </source>
</evidence>
<dbReference type="Proteomes" id="UP000826195">
    <property type="component" value="Unassembled WGS sequence"/>
</dbReference>
<keyword evidence="1" id="KW-0479">Metal-binding</keyword>
<sequence>MKAFCFEVLKFSRSRRLLQLQHFRFLAITFHVTMPFSTFTSHQCARVPQFGKNEAIVNYPWPRSLHQLLNNLTRNKLKLNVLSVRRPCYLAVENLHIRIQSEPRVLFSEPDDKPEEQNYTVPLKRTLIRTGGYRCGVCQSPFVLRDLAVAHLRSAHPMMPYQCPYCKQRFTTQYEFSHHIKTSHPNESE</sequence>
<evidence type="ECO:0000256" key="1">
    <source>
        <dbReference type="PROSITE-ProRule" id="PRU00042"/>
    </source>
</evidence>
<reference evidence="3 4" key="1">
    <citation type="journal article" date="2021" name="J. Hered.">
        <title>A chromosome-level genome assembly of the parasitoid wasp, Cotesia glomerata (Hymenoptera: Braconidae).</title>
        <authorList>
            <person name="Pinto B.J."/>
            <person name="Weis J.J."/>
            <person name="Gamble T."/>
            <person name="Ode P.J."/>
            <person name="Paul R."/>
            <person name="Zaspel J.M."/>
        </authorList>
    </citation>
    <scope>NUCLEOTIDE SEQUENCE [LARGE SCALE GENOMIC DNA]</scope>
    <source>
        <strain evidence="3">CgM1</strain>
    </source>
</reference>
<name>A0AAV7J8X5_COTGL</name>
<feature type="domain" description="C2H2-type" evidence="2">
    <location>
        <begin position="161"/>
        <end position="189"/>
    </location>
</feature>
<dbReference type="InterPro" id="IPR036236">
    <property type="entry name" value="Znf_C2H2_sf"/>
</dbReference>
<accession>A0AAV7J8X5</accession>